<evidence type="ECO:0000313" key="4">
    <source>
        <dbReference type="EMBL" id="EGR28674.1"/>
    </source>
</evidence>
<dbReference type="PROSITE" id="PS00018">
    <property type="entry name" value="EF_HAND_1"/>
    <property type="match status" value="1"/>
</dbReference>
<dbReference type="EMBL" id="GL984219">
    <property type="protein sequence ID" value="EGR28674.1"/>
    <property type="molecule type" value="Genomic_DNA"/>
</dbReference>
<dbReference type="PANTHER" id="PTHR16306">
    <property type="entry name" value="TRANSLIN-ASSOCIATED FACTOR X-INTERACTING PROTEIN 1"/>
    <property type="match status" value="1"/>
</dbReference>
<keyword evidence="1" id="KW-0106">Calcium</keyword>
<feature type="coiled-coil region" evidence="2">
    <location>
        <begin position="198"/>
        <end position="225"/>
    </location>
</feature>
<keyword evidence="2" id="KW-0175">Coiled coil</keyword>
<accession>G0R1H3</accession>
<dbReference type="GO" id="GO:0005737">
    <property type="term" value="C:cytoplasm"/>
    <property type="evidence" value="ECO:0007669"/>
    <property type="project" value="TreeGrafter"/>
</dbReference>
<keyword evidence="5" id="KW-1185">Reference proteome</keyword>
<dbReference type="eggNOG" id="ENOG502QVTY">
    <property type="taxonomic scope" value="Eukaryota"/>
</dbReference>
<evidence type="ECO:0000259" key="3">
    <source>
        <dbReference type="PROSITE" id="PS50222"/>
    </source>
</evidence>
<dbReference type="InterPro" id="IPR011992">
    <property type="entry name" value="EF-hand-dom_pair"/>
</dbReference>
<dbReference type="InParanoid" id="G0R1H3"/>
<evidence type="ECO:0000256" key="1">
    <source>
        <dbReference type="ARBA" id="ARBA00022837"/>
    </source>
</evidence>
<proteinExistence type="predicted"/>
<reference evidence="4 5" key="1">
    <citation type="submission" date="2011-07" db="EMBL/GenBank/DDBJ databases">
        <authorList>
            <person name="Coyne R."/>
            <person name="Brami D."/>
            <person name="Johnson J."/>
            <person name="Hostetler J."/>
            <person name="Hannick L."/>
            <person name="Clark T."/>
            <person name="Cassidy-Hanley D."/>
            <person name="Inman J."/>
        </authorList>
    </citation>
    <scope>NUCLEOTIDE SEQUENCE [LARGE SCALE GENOMIC DNA]</scope>
    <source>
        <strain evidence="4 5">G5</strain>
    </source>
</reference>
<dbReference type="GeneID" id="14904756"/>
<dbReference type="OrthoDB" id="2021138at2759"/>
<dbReference type="InterPro" id="IPR018247">
    <property type="entry name" value="EF_Hand_1_Ca_BS"/>
</dbReference>
<dbReference type="RefSeq" id="XP_004029910.1">
    <property type="nucleotide sequence ID" value="XM_004029862.1"/>
</dbReference>
<dbReference type="AlphaFoldDB" id="G0R1H3"/>
<evidence type="ECO:0000313" key="5">
    <source>
        <dbReference type="Proteomes" id="UP000008983"/>
    </source>
</evidence>
<name>G0R1H3_ICHMU</name>
<organism evidence="4 5">
    <name type="scientific">Ichthyophthirius multifiliis</name>
    <name type="common">White spot disease agent</name>
    <name type="synonym">Ich</name>
    <dbReference type="NCBI Taxonomy" id="5932"/>
    <lineage>
        <taxon>Eukaryota</taxon>
        <taxon>Sar</taxon>
        <taxon>Alveolata</taxon>
        <taxon>Ciliophora</taxon>
        <taxon>Intramacronucleata</taxon>
        <taxon>Oligohymenophorea</taxon>
        <taxon>Hymenostomatida</taxon>
        <taxon>Ophryoglenina</taxon>
        <taxon>Ichthyophthirius</taxon>
    </lineage>
</organism>
<dbReference type="PROSITE" id="PS50222">
    <property type="entry name" value="EF_HAND_2"/>
    <property type="match status" value="1"/>
</dbReference>
<dbReference type="Proteomes" id="UP000008983">
    <property type="component" value="Unassembled WGS sequence"/>
</dbReference>
<sequence length="351" mass="42326">MFFPCSDVSRDNITSNICLQQKDLERFAFEIRTLTLRQLKETIEEIYNSKENFDKKYQEAQLPRETMEQHMYSFLNQKYGLKNIIIEWATAIINGVRKYSKEYNDIAVFGKILRNECDEEFRFVQKQVKKTTKDLLNMYLKGKYPYKNTQEIKQMLEQKIQGWIFAEECIDIINYMYNKEDAEILIENLKYNYKYGKNNILLQKKNLTKEEFEKLKQEKSQAKIEFYLFQNIILDYQLKCHEAHLNNFVLLFRQVDRDQNGVINENEFNELLFKMGILKDELDLQNLLNQIDPFNKQQVTFSQCITLFSQVNFNKYIVLFFKIYILINQEQITDEFGNKMSYIQKIQNNII</sequence>
<gene>
    <name evidence="4" type="ORF">IMG5_170580</name>
</gene>
<dbReference type="PANTHER" id="PTHR16306:SF1">
    <property type="entry name" value="CHROMOSOME UNDETERMINED SCAFFOLD_7, WHOLE GENOME SHOTGUN SEQUENCE"/>
    <property type="match status" value="1"/>
</dbReference>
<dbReference type="Gene3D" id="1.10.238.10">
    <property type="entry name" value="EF-hand"/>
    <property type="match status" value="1"/>
</dbReference>
<dbReference type="InterPro" id="IPR002048">
    <property type="entry name" value="EF_hand_dom"/>
</dbReference>
<protein>
    <recommendedName>
        <fullName evidence="3">EF-hand domain-containing protein</fullName>
    </recommendedName>
</protein>
<evidence type="ECO:0000256" key="2">
    <source>
        <dbReference type="SAM" id="Coils"/>
    </source>
</evidence>
<dbReference type="SUPFAM" id="SSF47473">
    <property type="entry name" value="EF-hand"/>
    <property type="match status" value="1"/>
</dbReference>
<dbReference type="GO" id="GO:0005509">
    <property type="term" value="F:calcium ion binding"/>
    <property type="evidence" value="ECO:0007669"/>
    <property type="project" value="InterPro"/>
</dbReference>
<feature type="domain" description="EF-hand" evidence="3">
    <location>
        <begin position="243"/>
        <end position="278"/>
    </location>
</feature>